<accession>A0A1G6V5G7</accession>
<dbReference type="Proteomes" id="UP000199245">
    <property type="component" value="Unassembled WGS sequence"/>
</dbReference>
<dbReference type="Gene3D" id="1.20.910.10">
    <property type="entry name" value="Heme oxygenase-like"/>
    <property type="match status" value="1"/>
</dbReference>
<comment type="function">
    <text evidence="1">Catalyzes an amino-pyrimidine hydrolysis reaction at the C5' of the pyrimidine moiety of thiamine compounds, a reaction that is part of a thiamine salvage pathway.</text>
</comment>
<comment type="pathway">
    <text evidence="1">Cofactor biosynthesis; thiamine diphosphate biosynthesis.</text>
</comment>
<comment type="catalytic activity">
    <reaction evidence="1">
        <text>thiamine + H2O = 5-(2-hydroxyethyl)-4-methylthiazole + 4-amino-5-hydroxymethyl-2-methylpyrimidine + H(+)</text>
        <dbReference type="Rhea" id="RHEA:17509"/>
        <dbReference type="ChEBI" id="CHEBI:15377"/>
        <dbReference type="ChEBI" id="CHEBI:15378"/>
        <dbReference type="ChEBI" id="CHEBI:16892"/>
        <dbReference type="ChEBI" id="CHEBI:17957"/>
        <dbReference type="ChEBI" id="CHEBI:18385"/>
        <dbReference type="EC" id="3.5.99.2"/>
    </reaction>
</comment>
<dbReference type="PANTHER" id="PTHR43198:SF2">
    <property type="entry name" value="SI:CH1073-67J19.1-RELATED"/>
    <property type="match status" value="1"/>
</dbReference>
<keyword evidence="1" id="KW-0784">Thiamine biosynthesis</keyword>
<proteinExistence type="inferred from homology"/>
<dbReference type="GO" id="GO:0050334">
    <property type="term" value="F:thiaminase activity"/>
    <property type="evidence" value="ECO:0007669"/>
    <property type="project" value="UniProtKB-EC"/>
</dbReference>
<dbReference type="UniPathway" id="UPA00060"/>
<dbReference type="GO" id="GO:0009229">
    <property type="term" value="P:thiamine diphosphate biosynthetic process"/>
    <property type="evidence" value="ECO:0007669"/>
    <property type="project" value="UniProtKB-UniPathway"/>
</dbReference>
<dbReference type="NCBIfam" id="TIGR04306">
    <property type="entry name" value="salvage_TenA"/>
    <property type="match status" value="1"/>
</dbReference>
<dbReference type="InterPro" id="IPR050967">
    <property type="entry name" value="Thiamine_Salvage_TenA"/>
</dbReference>
<feature type="domain" description="Thiaminase-2/PQQC" evidence="2">
    <location>
        <begin position="33"/>
        <end position="237"/>
    </location>
</feature>
<organism evidence="3 4">
    <name type="scientific">Bradyrhizobium brasilense</name>
    <dbReference type="NCBI Taxonomy" id="1419277"/>
    <lineage>
        <taxon>Bacteria</taxon>
        <taxon>Pseudomonadati</taxon>
        <taxon>Pseudomonadota</taxon>
        <taxon>Alphaproteobacteria</taxon>
        <taxon>Hyphomicrobiales</taxon>
        <taxon>Nitrobacteraceae</taxon>
        <taxon>Bradyrhizobium</taxon>
    </lineage>
</organism>
<keyword evidence="1" id="KW-0378">Hydrolase</keyword>
<dbReference type="AlphaFoldDB" id="A0A1G6V5G7"/>
<dbReference type="EMBL" id="FMZW01000011">
    <property type="protein sequence ID" value="SDD48930.1"/>
    <property type="molecule type" value="Genomic_DNA"/>
</dbReference>
<reference evidence="3 4" key="1">
    <citation type="submission" date="2016-10" db="EMBL/GenBank/DDBJ databases">
        <authorList>
            <person name="de Groot N.N."/>
        </authorList>
    </citation>
    <scope>NUCLEOTIDE SEQUENCE [LARGE SCALE GENOMIC DNA]</scope>
    <source>
        <strain evidence="3 4">R5</strain>
    </source>
</reference>
<protein>
    <recommendedName>
        <fullName evidence="1">Aminopyrimidine aminohydrolase</fullName>
        <ecNumber evidence="1">3.5.99.2</ecNumber>
    </recommendedName>
</protein>
<dbReference type="GO" id="GO:0009228">
    <property type="term" value="P:thiamine biosynthetic process"/>
    <property type="evidence" value="ECO:0007669"/>
    <property type="project" value="UniProtKB-KW"/>
</dbReference>
<evidence type="ECO:0000313" key="4">
    <source>
        <dbReference type="Proteomes" id="UP000199245"/>
    </source>
</evidence>
<dbReference type="InterPro" id="IPR004305">
    <property type="entry name" value="Thiaminase-2/PQQC"/>
</dbReference>
<dbReference type="SUPFAM" id="SSF48613">
    <property type="entry name" value="Heme oxygenase-like"/>
    <property type="match status" value="1"/>
</dbReference>
<dbReference type="InterPro" id="IPR027574">
    <property type="entry name" value="Thiaminase_II"/>
</dbReference>
<evidence type="ECO:0000313" key="3">
    <source>
        <dbReference type="EMBL" id="SDD48930.1"/>
    </source>
</evidence>
<sequence length="243" mass="26936">MQAMGSNQKRFMTSQAKHNVSFWERLKTEASAEWRAYTEHPFTNGLADGSLAEPAFRYYLAQDYLFLIEFARAYALSVYKSPKLADMREAAAGLSAILDVEMNLHVTLCAGWGLSPSDLEQTPPAAEMLAYTRYVLDAGMRGDLLALKVALAPCVIGYAEIAKRLAAQPDANAATNPYRVWIAEYAGAPYQEVAAKAGAHLERLADLYATPAREAELIAIFKEATRLEADFWEMGWRAGQRVE</sequence>
<gene>
    <name evidence="3" type="ORF">SAMN05216337_1011199</name>
</gene>
<dbReference type="CDD" id="cd19367">
    <property type="entry name" value="TenA_C_ScTHI20-like"/>
    <property type="match status" value="1"/>
</dbReference>
<dbReference type="Pfam" id="PF03070">
    <property type="entry name" value="TENA_THI-4"/>
    <property type="match status" value="1"/>
</dbReference>
<dbReference type="EC" id="3.5.99.2" evidence="1"/>
<evidence type="ECO:0000259" key="2">
    <source>
        <dbReference type="Pfam" id="PF03070"/>
    </source>
</evidence>
<comment type="catalytic activity">
    <reaction evidence="1">
        <text>4-amino-5-aminomethyl-2-methylpyrimidine + H2O = 4-amino-5-hydroxymethyl-2-methylpyrimidine + NH4(+)</text>
        <dbReference type="Rhea" id="RHEA:31799"/>
        <dbReference type="ChEBI" id="CHEBI:15377"/>
        <dbReference type="ChEBI" id="CHEBI:16892"/>
        <dbReference type="ChEBI" id="CHEBI:28938"/>
        <dbReference type="ChEBI" id="CHEBI:63416"/>
        <dbReference type="EC" id="3.5.99.2"/>
    </reaction>
</comment>
<comment type="similarity">
    <text evidence="1">Belongs to the TenA family.</text>
</comment>
<dbReference type="GO" id="GO:0005829">
    <property type="term" value="C:cytosol"/>
    <property type="evidence" value="ECO:0007669"/>
    <property type="project" value="TreeGrafter"/>
</dbReference>
<evidence type="ECO:0000256" key="1">
    <source>
        <dbReference type="RuleBase" id="RU363093"/>
    </source>
</evidence>
<dbReference type="InterPro" id="IPR016084">
    <property type="entry name" value="Haem_Oase-like_multi-hlx"/>
</dbReference>
<dbReference type="PANTHER" id="PTHR43198">
    <property type="entry name" value="BIFUNCTIONAL TH2 PROTEIN"/>
    <property type="match status" value="1"/>
</dbReference>
<name>A0A1G6V5G7_9BRAD</name>